<dbReference type="Proteomes" id="UP000738349">
    <property type="component" value="Unassembled WGS sequence"/>
</dbReference>
<sequence length="676" mass="76708">MPTHPPRQPPHAPRQNLGRGRGARPTSDFHNSNFIHQNYDAPLLVYSIAQIGGKGSFTHPRETTGRASIKSLFPRQPAQFQPRTNWSHWPDDGPSRLSIWDRDIIVDQKLRISKTAPSLAFRDRPVVEGQNWLNHQAKLWSIFAAIEKKKSFSVADPSPLLILIRSGLESQVGIMIKPLFLESTWRQTTRNPSHTQLGHNPMYHAGAELLVNPISDPHNIFGFENATAWKKEMFNRRFFIGFVANEYGTPSTLLGDYYNIGRQTLWSSIIWDRHRAHLYIYNAYSSGYRRDDLIIRIGLAFRQVLATNGMPFDFDVFAPPVTQLDTKDLWATGVVATNLLLINLRGLVSVKSEGLVRTQVPRILEVDGQTRIPKHHFTLRHRDWDTEPWDVGEDRVSAELVKACDVIRVMIMDELGIKDLTFDQGQYSPDLVSLTDRSTNMTYLPQSSTSLRTNTHDVYTNLGGPQYVVFDSRRVQPSRAMRLVHPPATLPTEYRPSLPHRRPPINFPRTLVPVPLNVALLYLRQGLLLCHDEVLMLPRGVRVELADCARRPGIAMPTPRVRGILLVCMYLHLIRDLIMSVQRDSVAQARNELTPQLMDTLLSPPVRQAVQAFMSQRAANARTRAAQGDDNAPTLNELIPQPENDVLPPRVRRAIQFCILLHTALQSADEGRAERP</sequence>
<dbReference type="OrthoDB" id="5078598at2759"/>
<dbReference type="EMBL" id="JAGMUV010000018">
    <property type="protein sequence ID" value="KAH7129276.1"/>
    <property type="molecule type" value="Genomic_DNA"/>
</dbReference>
<feature type="compositionally biased region" description="Pro residues" evidence="1">
    <location>
        <begin position="1"/>
        <end position="12"/>
    </location>
</feature>
<accession>A0A9P9E1Z4</accession>
<proteinExistence type="predicted"/>
<keyword evidence="3" id="KW-1185">Reference proteome</keyword>
<evidence type="ECO:0000256" key="1">
    <source>
        <dbReference type="SAM" id="MobiDB-lite"/>
    </source>
</evidence>
<evidence type="ECO:0000313" key="3">
    <source>
        <dbReference type="Proteomes" id="UP000738349"/>
    </source>
</evidence>
<gene>
    <name evidence="2" type="ORF">EDB81DRAFT_889039</name>
</gene>
<dbReference type="AlphaFoldDB" id="A0A9P9E1Z4"/>
<protein>
    <submittedName>
        <fullName evidence="2">Uncharacterized protein</fullName>
    </submittedName>
</protein>
<comment type="caution">
    <text evidence="2">The sequence shown here is derived from an EMBL/GenBank/DDBJ whole genome shotgun (WGS) entry which is preliminary data.</text>
</comment>
<name>A0A9P9E1Z4_9HYPO</name>
<reference evidence="2" key="1">
    <citation type="journal article" date="2021" name="Nat. Commun.">
        <title>Genetic determinants of endophytism in the Arabidopsis root mycobiome.</title>
        <authorList>
            <person name="Mesny F."/>
            <person name="Miyauchi S."/>
            <person name="Thiergart T."/>
            <person name="Pickel B."/>
            <person name="Atanasova L."/>
            <person name="Karlsson M."/>
            <person name="Huettel B."/>
            <person name="Barry K.W."/>
            <person name="Haridas S."/>
            <person name="Chen C."/>
            <person name="Bauer D."/>
            <person name="Andreopoulos W."/>
            <person name="Pangilinan J."/>
            <person name="LaButti K."/>
            <person name="Riley R."/>
            <person name="Lipzen A."/>
            <person name="Clum A."/>
            <person name="Drula E."/>
            <person name="Henrissat B."/>
            <person name="Kohler A."/>
            <person name="Grigoriev I.V."/>
            <person name="Martin F.M."/>
            <person name="Hacquard S."/>
        </authorList>
    </citation>
    <scope>NUCLEOTIDE SEQUENCE</scope>
    <source>
        <strain evidence="2">MPI-CAGE-AT-0147</strain>
    </source>
</reference>
<feature type="region of interest" description="Disordered" evidence="1">
    <location>
        <begin position="1"/>
        <end position="32"/>
    </location>
</feature>
<evidence type="ECO:0000313" key="2">
    <source>
        <dbReference type="EMBL" id="KAH7129276.1"/>
    </source>
</evidence>
<feature type="region of interest" description="Disordered" evidence="1">
    <location>
        <begin position="621"/>
        <end position="643"/>
    </location>
</feature>
<organism evidence="2 3">
    <name type="scientific">Dactylonectria macrodidyma</name>
    <dbReference type="NCBI Taxonomy" id="307937"/>
    <lineage>
        <taxon>Eukaryota</taxon>
        <taxon>Fungi</taxon>
        <taxon>Dikarya</taxon>
        <taxon>Ascomycota</taxon>
        <taxon>Pezizomycotina</taxon>
        <taxon>Sordariomycetes</taxon>
        <taxon>Hypocreomycetidae</taxon>
        <taxon>Hypocreales</taxon>
        <taxon>Nectriaceae</taxon>
        <taxon>Dactylonectria</taxon>
    </lineage>
</organism>